<dbReference type="Proteomes" id="UP000887576">
    <property type="component" value="Unplaced"/>
</dbReference>
<proteinExistence type="predicted"/>
<reference evidence="2" key="1">
    <citation type="submission" date="2025-08" db="UniProtKB">
        <authorList>
            <consortium name="WormBaseParasite"/>
        </authorList>
    </citation>
    <scope>IDENTIFICATION</scope>
</reference>
<sequence length="155" mass="16962">MQNIVPIYIVLEVKKGAPSIDFEFSKISNEERVNLRDSWKKMKTTNVGKNQKIRTISGASSAMSDTPTTQPPTLPEENKGKKERIMPTQENCFGRRKYAEVVVETLRPKNVAEKPAGSVEPSGSSSSIAGPGLPDRAGSVEPVKPDKIVYFCGNP</sequence>
<organism evidence="1 2">
    <name type="scientific">Panagrolaimus sp. JU765</name>
    <dbReference type="NCBI Taxonomy" id="591449"/>
    <lineage>
        <taxon>Eukaryota</taxon>
        <taxon>Metazoa</taxon>
        <taxon>Ecdysozoa</taxon>
        <taxon>Nematoda</taxon>
        <taxon>Chromadorea</taxon>
        <taxon>Rhabditida</taxon>
        <taxon>Tylenchina</taxon>
        <taxon>Panagrolaimomorpha</taxon>
        <taxon>Panagrolaimoidea</taxon>
        <taxon>Panagrolaimidae</taxon>
        <taxon>Panagrolaimus</taxon>
    </lineage>
</organism>
<accession>A0AC34R2B5</accession>
<evidence type="ECO:0000313" key="1">
    <source>
        <dbReference type="Proteomes" id="UP000887576"/>
    </source>
</evidence>
<name>A0AC34R2B5_9BILA</name>
<dbReference type="WBParaSite" id="JU765_v2.g2684.t1">
    <property type="protein sequence ID" value="JU765_v2.g2684.t1"/>
    <property type="gene ID" value="JU765_v2.g2684"/>
</dbReference>
<protein>
    <submittedName>
        <fullName evidence="2">Uncharacterized protein</fullName>
    </submittedName>
</protein>
<evidence type="ECO:0000313" key="2">
    <source>
        <dbReference type="WBParaSite" id="JU765_v2.g2684.t1"/>
    </source>
</evidence>